<dbReference type="Pfam" id="PF04655">
    <property type="entry name" value="APH_6_hur"/>
    <property type="match status" value="1"/>
</dbReference>
<accession>A0A511Z0M1</accession>
<organism evidence="1 2">
    <name type="scientific">Actinotalea fermentans</name>
    <dbReference type="NCBI Taxonomy" id="43671"/>
    <lineage>
        <taxon>Bacteria</taxon>
        <taxon>Bacillati</taxon>
        <taxon>Actinomycetota</taxon>
        <taxon>Actinomycetes</taxon>
        <taxon>Micrococcales</taxon>
        <taxon>Cellulomonadaceae</taxon>
        <taxon>Actinotalea</taxon>
    </lineage>
</organism>
<dbReference type="Gene3D" id="1.10.510.10">
    <property type="entry name" value="Transferase(Phosphotransferase) domain 1"/>
    <property type="match status" value="1"/>
</dbReference>
<proteinExistence type="predicted"/>
<dbReference type="GO" id="GO:0016773">
    <property type="term" value="F:phosphotransferase activity, alcohol group as acceptor"/>
    <property type="evidence" value="ECO:0007669"/>
    <property type="project" value="InterPro"/>
</dbReference>
<dbReference type="EMBL" id="BJYK01000009">
    <property type="protein sequence ID" value="GEN80983.1"/>
    <property type="molecule type" value="Genomic_DNA"/>
</dbReference>
<dbReference type="Proteomes" id="UP000321484">
    <property type="component" value="Unassembled WGS sequence"/>
</dbReference>
<keyword evidence="2" id="KW-1185">Reference proteome</keyword>
<evidence type="ECO:0000313" key="2">
    <source>
        <dbReference type="Proteomes" id="UP000321484"/>
    </source>
</evidence>
<protein>
    <submittedName>
        <fullName evidence="1">Streptomycin 6-kinase</fullName>
    </submittedName>
</protein>
<comment type="caution">
    <text evidence="1">The sequence shown here is derived from an EMBL/GenBank/DDBJ whole genome shotgun (WGS) entry which is preliminary data.</text>
</comment>
<dbReference type="SUPFAM" id="SSF56112">
    <property type="entry name" value="Protein kinase-like (PK-like)"/>
    <property type="match status" value="1"/>
</dbReference>
<dbReference type="InterPro" id="IPR011009">
    <property type="entry name" value="Kinase-like_dom_sf"/>
</dbReference>
<dbReference type="InterPro" id="IPR006748">
    <property type="entry name" value="NH2Glyco/OHUrea_AB-resist_kin"/>
</dbReference>
<gene>
    <name evidence="1" type="ORF">AFE02nite_27170</name>
</gene>
<evidence type="ECO:0000313" key="1">
    <source>
        <dbReference type="EMBL" id="GEN80983.1"/>
    </source>
</evidence>
<keyword evidence="1" id="KW-0418">Kinase</keyword>
<keyword evidence="1" id="KW-0808">Transferase</keyword>
<dbReference type="RefSeq" id="WP_222594398.1">
    <property type="nucleotide sequence ID" value="NZ_BJYK01000009.1"/>
</dbReference>
<sequence>MTPAPEPAELPAIPAGLADAARGPAWADWLERLPRLAAEVLAEWALTPDGPPMHGRCALVLPVRTQEGTRAVLKLTFPHPEAETEHLALRRWGGRGAVALLRADPHRFALLLERLRPRDLRDLPTDDAVRVVAGLYPRLHVPALPQTPRLSTHLARWSDGLAALPRSAPVPRRYVEQAASLARAFSADPGVDARLLHGDLHDGNVLTALREPWLAIDPKPLAGDPHWEPAPLLWNRWTTAVGGGDLRGALRHRLWLACDVGGLDADRARDLTVVRVMVNALWEIEDAAARGTEPDRDWLTRQVAIAKAVQD</sequence>
<dbReference type="AlphaFoldDB" id="A0A511Z0M1"/>
<name>A0A511Z0M1_9CELL</name>
<dbReference type="GO" id="GO:0019748">
    <property type="term" value="P:secondary metabolic process"/>
    <property type="evidence" value="ECO:0007669"/>
    <property type="project" value="InterPro"/>
</dbReference>
<dbReference type="GO" id="GO:0016301">
    <property type="term" value="F:kinase activity"/>
    <property type="evidence" value="ECO:0007669"/>
    <property type="project" value="UniProtKB-KW"/>
</dbReference>
<reference evidence="1 2" key="1">
    <citation type="submission" date="2019-07" db="EMBL/GenBank/DDBJ databases">
        <title>Whole genome shotgun sequence of Actinotalea fermentans NBRC 105374.</title>
        <authorList>
            <person name="Hosoyama A."/>
            <person name="Uohara A."/>
            <person name="Ohji S."/>
            <person name="Ichikawa N."/>
        </authorList>
    </citation>
    <scope>NUCLEOTIDE SEQUENCE [LARGE SCALE GENOMIC DNA]</scope>
    <source>
        <strain evidence="1 2">NBRC 105374</strain>
    </source>
</reference>